<keyword evidence="1" id="KW-0812">Transmembrane</keyword>
<gene>
    <name evidence="3" type="ORF">ENU08_05095</name>
    <name evidence="2" type="ORF">ENU41_02870</name>
</gene>
<dbReference type="EMBL" id="DTBD01000041">
    <property type="protein sequence ID" value="HGQ64601.1"/>
    <property type="molecule type" value="Genomic_DNA"/>
</dbReference>
<evidence type="ECO:0000313" key="3">
    <source>
        <dbReference type="EMBL" id="HGQ64601.1"/>
    </source>
</evidence>
<dbReference type="AlphaFoldDB" id="A0A7C4JKL5"/>
<accession>A0A7C4JKL5</accession>
<evidence type="ECO:0000256" key="1">
    <source>
        <dbReference type="SAM" id="Phobius"/>
    </source>
</evidence>
<organism evidence="3">
    <name type="scientific">Ignisphaera aggregans</name>
    <dbReference type="NCBI Taxonomy" id="334771"/>
    <lineage>
        <taxon>Archaea</taxon>
        <taxon>Thermoproteota</taxon>
        <taxon>Thermoprotei</taxon>
        <taxon>Desulfurococcales</taxon>
        <taxon>Desulfurococcaceae</taxon>
        <taxon>Ignisphaera</taxon>
    </lineage>
</organism>
<reference evidence="3" key="1">
    <citation type="journal article" date="2020" name="mSystems">
        <title>Genome- and Community-Level Interaction Insights into Carbon Utilization and Element Cycling Functions of Hydrothermarchaeota in Hydrothermal Sediment.</title>
        <authorList>
            <person name="Zhou Z."/>
            <person name="Liu Y."/>
            <person name="Xu W."/>
            <person name="Pan J."/>
            <person name="Luo Z.H."/>
            <person name="Li M."/>
        </authorList>
    </citation>
    <scope>NUCLEOTIDE SEQUENCE [LARGE SCALE GENOMIC DNA]</scope>
    <source>
        <strain evidence="3">SpSt-637</strain>
        <strain evidence="2">SpSt-667</strain>
    </source>
</reference>
<comment type="caution">
    <text evidence="3">The sequence shown here is derived from an EMBL/GenBank/DDBJ whole genome shotgun (WGS) entry which is preliminary data.</text>
</comment>
<sequence length="69" mass="7792">MSKNLGVTRITTIILLVSSILFLVLSSWFIWQERYIQALLTFVIGLILLSSYLAIIREEMTLKAATTSS</sequence>
<keyword evidence="1" id="KW-1133">Transmembrane helix</keyword>
<name>A0A7C4JKL5_9CREN</name>
<protein>
    <submittedName>
        <fullName evidence="3">Uncharacterized protein</fullName>
    </submittedName>
</protein>
<feature type="transmembrane region" description="Helical" evidence="1">
    <location>
        <begin position="12"/>
        <end position="30"/>
    </location>
</feature>
<dbReference type="EMBL" id="DTCK01000014">
    <property type="protein sequence ID" value="HGQ35603.1"/>
    <property type="molecule type" value="Genomic_DNA"/>
</dbReference>
<evidence type="ECO:0000313" key="2">
    <source>
        <dbReference type="EMBL" id="HGQ35603.1"/>
    </source>
</evidence>
<proteinExistence type="predicted"/>
<keyword evidence="1" id="KW-0472">Membrane</keyword>
<feature type="transmembrane region" description="Helical" evidence="1">
    <location>
        <begin position="36"/>
        <end position="55"/>
    </location>
</feature>